<keyword evidence="13 16" id="KW-0357">Heparan sulfate</keyword>
<comment type="similarity">
    <text evidence="3 15">Belongs to the glypican family.</text>
</comment>
<dbReference type="GO" id="GO:0017134">
    <property type="term" value="F:fibroblast growth factor binding"/>
    <property type="evidence" value="ECO:0007669"/>
    <property type="project" value="TreeGrafter"/>
</dbReference>
<name>A0A315VCN2_GAMAF</name>
<dbReference type="PANTHER" id="PTHR10822">
    <property type="entry name" value="GLYPICAN"/>
    <property type="match status" value="1"/>
</dbReference>
<evidence type="ECO:0000313" key="20">
    <source>
        <dbReference type="Proteomes" id="UP000250572"/>
    </source>
</evidence>
<dbReference type="GO" id="GO:0005886">
    <property type="term" value="C:plasma membrane"/>
    <property type="evidence" value="ECO:0007669"/>
    <property type="project" value="UniProtKB-SubCell"/>
</dbReference>
<keyword evidence="7 16" id="KW-0336">GPI-anchor</keyword>
<keyword evidence="14 16" id="KW-0449">Lipoprotein</keyword>
<evidence type="ECO:0000256" key="18">
    <source>
        <dbReference type="SAM" id="SignalP"/>
    </source>
</evidence>
<sequence>MRLCVLLCAVVGLCAAPGSVSGADRSCGDLRQFYTGKGFTLEGVPLTEISATAERKNSPLTGRNLQQNQNQALYERPFAMNGSDGAHTQKRNTRADTGSDLRNADWCRFGCLSAQHIRRGWLTCQDELRVIHLFTVIHLNVEKFPPLLLTQIIFDADITKYMLQPEAKHGEHLRMCPQGPTCCTIAMEGNLAGLSAQETEGLIREAGRSLQATFNNLHRSFDTYFTELHGQSERMLQEVLSPLGPLYSQNVRLFAELYADLRQYYRGSALHLEENLSEFWSQLLERTFKASAPTEVNLSEDYLECVAKQQETLRPFGDIPRDIKTKVIRSFVTARSFVQGLLVSSDVIRKVSQVSLADECTKALMKLVYCPHCRGLASVQPCSNYCSNVMKGCLANQADLDPVWQALIDTMIQVASSFSTEPSLDVVLSSIPMRIYEAVHHLQQNMDTFTAKVFQTCGSPGEPGTGTPNAHEQKKKSGSLTAYEFKPSPTAGLRLEIQVSDLSSKLRDMRQYWVQLPVALCSKLAAESNSQDNCWNGMTKARYLPGVMGDGLANQINNPEVDLDITKPIMKIRQQIMELKIMSNRLKDALEGKDVDFQDASEDISGSGSGMCLSGQCARNRPGLYAYAPETKPVGGAPTPRIGVCNLPLLLPFTVLLLQR</sequence>
<keyword evidence="12" id="KW-0325">Glycoprotein</keyword>
<protein>
    <recommendedName>
        <fullName evidence="4">Glypican-1</fullName>
    </recommendedName>
</protein>
<keyword evidence="11" id="KW-1015">Disulfide bond</keyword>
<comment type="caution">
    <text evidence="19">The sequence shown here is derived from an EMBL/GenBank/DDBJ whole genome shotgun (WGS) entry which is preliminary data.</text>
</comment>
<evidence type="ECO:0000256" key="16">
    <source>
        <dbReference type="RuleBase" id="RU003519"/>
    </source>
</evidence>
<reference evidence="19 20" key="1">
    <citation type="journal article" date="2018" name="G3 (Bethesda)">
        <title>A High-Quality Reference Genome for the Invasive Mosquitofish Gambusia affinis Using a Chicago Library.</title>
        <authorList>
            <person name="Hoffberg S.L."/>
            <person name="Troendle N.J."/>
            <person name="Glenn T.C."/>
            <person name="Mahmud O."/>
            <person name="Louha S."/>
            <person name="Chalopin D."/>
            <person name="Bennetzen J.L."/>
            <person name="Mauricio R."/>
        </authorList>
    </citation>
    <scope>NUCLEOTIDE SEQUENCE [LARGE SCALE GENOMIC DNA]</scope>
    <source>
        <strain evidence="19">NE01/NJP1002.9</strain>
        <tissue evidence="19">Muscle</tissue>
    </source>
</reference>
<proteinExistence type="inferred from homology"/>
<evidence type="ECO:0000256" key="14">
    <source>
        <dbReference type="ARBA" id="ARBA00023288"/>
    </source>
</evidence>
<dbReference type="InterPro" id="IPR019803">
    <property type="entry name" value="Glypican_CS"/>
</dbReference>
<comment type="subcellular location">
    <subcellularLocation>
        <location evidence="2 16">Cell membrane</location>
        <topology evidence="2 16">Lipid-anchor</topology>
        <topology evidence="2 16">GPI-anchor</topology>
    </subcellularLocation>
    <subcellularLocation>
        <location evidence="1">Secreted</location>
        <location evidence="1">Extracellular space</location>
    </subcellularLocation>
</comment>
<dbReference type="GO" id="GO:0005576">
    <property type="term" value="C:extracellular region"/>
    <property type="evidence" value="ECO:0007669"/>
    <property type="project" value="UniProtKB-SubCell"/>
</dbReference>
<dbReference type="AlphaFoldDB" id="A0A315VCN2"/>
<evidence type="ECO:0000256" key="12">
    <source>
        <dbReference type="ARBA" id="ARBA00023180"/>
    </source>
</evidence>
<evidence type="ECO:0000256" key="10">
    <source>
        <dbReference type="ARBA" id="ARBA00023136"/>
    </source>
</evidence>
<evidence type="ECO:0000256" key="15">
    <source>
        <dbReference type="RuleBase" id="RU003518"/>
    </source>
</evidence>
<accession>A0A315VCN2</accession>
<keyword evidence="20" id="KW-1185">Reference proteome</keyword>
<dbReference type="STRING" id="33528.ENSGAFP00000014814"/>
<dbReference type="Pfam" id="PF01153">
    <property type="entry name" value="Glypican"/>
    <property type="match status" value="1"/>
</dbReference>
<feature type="signal peptide" evidence="18">
    <location>
        <begin position="1"/>
        <end position="22"/>
    </location>
</feature>
<keyword evidence="8 18" id="KW-0732">Signal</keyword>
<evidence type="ECO:0000256" key="2">
    <source>
        <dbReference type="ARBA" id="ARBA00004609"/>
    </source>
</evidence>
<keyword evidence="10 16" id="KW-0472">Membrane</keyword>
<evidence type="ECO:0000256" key="11">
    <source>
        <dbReference type="ARBA" id="ARBA00023157"/>
    </source>
</evidence>
<evidence type="ECO:0000313" key="19">
    <source>
        <dbReference type="EMBL" id="PWA21170.1"/>
    </source>
</evidence>
<evidence type="ECO:0000256" key="9">
    <source>
        <dbReference type="ARBA" id="ARBA00022974"/>
    </source>
</evidence>
<feature type="chain" id="PRO_5016388585" description="Glypican-1" evidence="18">
    <location>
        <begin position="23"/>
        <end position="660"/>
    </location>
</feature>
<evidence type="ECO:0000256" key="6">
    <source>
        <dbReference type="ARBA" id="ARBA00022525"/>
    </source>
</evidence>
<evidence type="ECO:0000256" key="3">
    <source>
        <dbReference type="ARBA" id="ARBA00010260"/>
    </source>
</evidence>
<dbReference type="PROSITE" id="PS01207">
    <property type="entry name" value="GLYPICAN"/>
    <property type="match status" value="1"/>
</dbReference>
<dbReference type="GO" id="GO:0045202">
    <property type="term" value="C:synapse"/>
    <property type="evidence" value="ECO:0007669"/>
    <property type="project" value="TreeGrafter"/>
</dbReference>
<evidence type="ECO:0000256" key="7">
    <source>
        <dbReference type="ARBA" id="ARBA00022622"/>
    </source>
</evidence>
<dbReference type="GO" id="GO:0098552">
    <property type="term" value="C:side of membrane"/>
    <property type="evidence" value="ECO:0007669"/>
    <property type="project" value="UniProtKB-KW"/>
</dbReference>
<dbReference type="EMBL" id="NHOQ01001911">
    <property type="protein sequence ID" value="PWA21170.1"/>
    <property type="molecule type" value="Genomic_DNA"/>
</dbReference>
<dbReference type="GO" id="GO:0016477">
    <property type="term" value="P:cell migration"/>
    <property type="evidence" value="ECO:0007669"/>
    <property type="project" value="TreeGrafter"/>
</dbReference>
<comment type="function">
    <text evidence="16">Cell surface proteoglycan.</text>
</comment>
<evidence type="ECO:0000256" key="1">
    <source>
        <dbReference type="ARBA" id="ARBA00004239"/>
    </source>
</evidence>
<dbReference type="InterPro" id="IPR001863">
    <property type="entry name" value="Glypican"/>
</dbReference>
<organism evidence="19 20">
    <name type="scientific">Gambusia affinis</name>
    <name type="common">Western mosquitofish</name>
    <name type="synonym">Heterandria affinis</name>
    <dbReference type="NCBI Taxonomy" id="33528"/>
    <lineage>
        <taxon>Eukaryota</taxon>
        <taxon>Metazoa</taxon>
        <taxon>Chordata</taxon>
        <taxon>Craniata</taxon>
        <taxon>Vertebrata</taxon>
        <taxon>Euteleostomi</taxon>
        <taxon>Actinopterygii</taxon>
        <taxon>Neopterygii</taxon>
        <taxon>Teleostei</taxon>
        <taxon>Neoteleostei</taxon>
        <taxon>Acanthomorphata</taxon>
        <taxon>Ovalentaria</taxon>
        <taxon>Atherinomorphae</taxon>
        <taxon>Cyprinodontiformes</taxon>
        <taxon>Poeciliidae</taxon>
        <taxon>Poeciliinae</taxon>
        <taxon>Gambusia</taxon>
    </lineage>
</organism>
<evidence type="ECO:0000256" key="4">
    <source>
        <dbReference type="ARBA" id="ARBA00014714"/>
    </source>
</evidence>
<evidence type="ECO:0000256" key="5">
    <source>
        <dbReference type="ARBA" id="ARBA00022475"/>
    </source>
</evidence>
<evidence type="ECO:0000256" key="13">
    <source>
        <dbReference type="ARBA" id="ARBA00023207"/>
    </source>
</evidence>
<keyword evidence="5" id="KW-1003">Cell membrane</keyword>
<keyword evidence="9 16" id="KW-0654">Proteoglycan</keyword>
<dbReference type="PANTHER" id="PTHR10822:SF8">
    <property type="entry name" value="GLYPICAN-1"/>
    <property type="match status" value="1"/>
</dbReference>
<feature type="region of interest" description="Disordered" evidence="17">
    <location>
        <begin position="460"/>
        <end position="479"/>
    </location>
</feature>
<dbReference type="GO" id="GO:0040037">
    <property type="term" value="P:negative regulation of fibroblast growth factor receptor signaling pathway"/>
    <property type="evidence" value="ECO:0007669"/>
    <property type="project" value="TreeGrafter"/>
</dbReference>
<evidence type="ECO:0000256" key="8">
    <source>
        <dbReference type="ARBA" id="ARBA00022729"/>
    </source>
</evidence>
<gene>
    <name evidence="19" type="ORF">CCH79_00009482</name>
</gene>
<dbReference type="GO" id="GO:0009986">
    <property type="term" value="C:cell surface"/>
    <property type="evidence" value="ECO:0007669"/>
    <property type="project" value="TreeGrafter"/>
</dbReference>
<dbReference type="Proteomes" id="UP000250572">
    <property type="component" value="Unassembled WGS sequence"/>
</dbReference>
<dbReference type="GO" id="GO:1905475">
    <property type="term" value="P:regulation of protein localization to membrane"/>
    <property type="evidence" value="ECO:0007669"/>
    <property type="project" value="TreeGrafter"/>
</dbReference>
<evidence type="ECO:0000256" key="17">
    <source>
        <dbReference type="SAM" id="MobiDB-lite"/>
    </source>
</evidence>
<keyword evidence="6" id="KW-0964">Secreted</keyword>